<gene>
    <name evidence="2" type="ORF">ACFSKW_35335</name>
</gene>
<sequence>MEIVGLLAVVGLAAVGGLHAVWAFSPWPATDRTTLAKVVLGDEGEGFPWGPACIAMAAVLGSAGYVVAVRSGLLPPVGPAQLYTAGAWVIAAVLLARGAVFPAVVTLRGTWSQEFRTWDLKVYAPVCLALGGLTLAVALGGQG</sequence>
<dbReference type="Pfam" id="PF13160">
    <property type="entry name" value="DUF3995"/>
    <property type="match status" value="1"/>
</dbReference>
<keyword evidence="1" id="KW-0812">Transmembrane</keyword>
<reference evidence="3" key="1">
    <citation type="journal article" date="2019" name="Int. J. Syst. Evol. Microbiol.">
        <title>The Global Catalogue of Microorganisms (GCM) 10K type strain sequencing project: providing services to taxonomists for standard genome sequencing and annotation.</title>
        <authorList>
            <consortium name="The Broad Institute Genomics Platform"/>
            <consortium name="The Broad Institute Genome Sequencing Center for Infectious Disease"/>
            <person name="Wu L."/>
            <person name="Ma J."/>
        </authorList>
    </citation>
    <scope>NUCLEOTIDE SEQUENCE [LARGE SCALE GENOMIC DNA]</scope>
    <source>
        <strain evidence="3">ICMP 6774ER</strain>
    </source>
</reference>
<protein>
    <submittedName>
        <fullName evidence="2">DUF3995 domain-containing protein</fullName>
    </submittedName>
</protein>
<keyword evidence="1" id="KW-1133">Transmembrane helix</keyword>
<dbReference type="InterPro" id="IPR025058">
    <property type="entry name" value="DUF3995"/>
</dbReference>
<accession>A0ABW4T4A0</accession>
<keyword evidence="1" id="KW-0472">Membrane</keyword>
<evidence type="ECO:0000256" key="1">
    <source>
        <dbReference type="SAM" id="Phobius"/>
    </source>
</evidence>
<comment type="caution">
    <text evidence="2">The sequence shown here is derived from an EMBL/GenBank/DDBJ whole genome shotgun (WGS) entry which is preliminary data.</text>
</comment>
<proteinExistence type="predicted"/>
<dbReference type="RefSeq" id="WP_379577325.1">
    <property type="nucleotide sequence ID" value="NZ_JBHUFV010000052.1"/>
</dbReference>
<evidence type="ECO:0000313" key="2">
    <source>
        <dbReference type="EMBL" id="MFD1936755.1"/>
    </source>
</evidence>
<evidence type="ECO:0000313" key="3">
    <source>
        <dbReference type="Proteomes" id="UP001597368"/>
    </source>
</evidence>
<keyword evidence="3" id="KW-1185">Reference proteome</keyword>
<organism evidence="2 3">
    <name type="scientific">Nonomuraea mangrovi</name>
    <dbReference type="NCBI Taxonomy" id="2316207"/>
    <lineage>
        <taxon>Bacteria</taxon>
        <taxon>Bacillati</taxon>
        <taxon>Actinomycetota</taxon>
        <taxon>Actinomycetes</taxon>
        <taxon>Streptosporangiales</taxon>
        <taxon>Streptosporangiaceae</taxon>
        <taxon>Nonomuraea</taxon>
    </lineage>
</organism>
<dbReference type="Proteomes" id="UP001597368">
    <property type="component" value="Unassembled WGS sequence"/>
</dbReference>
<name>A0ABW4T4A0_9ACTN</name>
<feature type="transmembrane region" description="Helical" evidence="1">
    <location>
        <begin position="47"/>
        <end position="68"/>
    </location>
</feature>
<feature type="transmembrane region" description="Helical" evidence="1">
    <location>
        <begin position="80"/>
        <end position="102"/>
    </location>
</feature>
<dbReference type="EMBL" id="JBHUFV010000052">
    <property type="protein sequence ID" value="MFD1936755.1"/>
    <property type="molecule type" value="Genomic_DNA"/>
</dbReference>
<feature type="transmembrane region" description="Helical" evidence="1">
    <location>
        <begin position="122"/>
        <end position="141"/>
    </location>
</feature>